<evidence type="ECO:0000313" key="11">
    <source>
        <dbReference type="Proteomes" id="UP000051861"/>
    </source>
</evidence>
<organism evidence="10 11">
    <name type="scientific">candidate division WOR-1 bacterium DG_54_3</name>
    <dbReference type="NCBI Taxonomy" id="1703775"/>
    <lineage>
        <taxon>Bacteria</taxon>
        <taxon>Bacillati</taxon>
        <taxon>Saganbacteria</taxon>
    </lineage>
</organism>
<dbReference type="InterPro" id="IPR011006">
    <property type="entry name" value="CheY-like_superfamily"/>
</dbReference>
<dbReference type="PROSITE" id="PS00688">
    <property type="entry name" value="SIGMA54_INTERACT_3"/>
    <property type="match status" value="1"/>
</dbReference>
<dbReference type="PANTHER" id="PTHR32071:SF113">
    <property type="entry name" value="ALGINATE BIOSYNTHESIS TRANSCRIPTIONAL REGULATORY PROTEIN ALGB"/>
    <property type="match status" value="1"/>
</dbReference>
<dbReference type="Pfam" id="PF25601">
    <property type="entry name" value="AAA_lid_14"/>
    <property type="match status" value="1"/>
</dbReference>
<dbReference type="Gene3D" id="3.40.50.2300">
    <property type="match status" value="1"/>
</dbReference>
<evidence type="ECO:0000313" key="10">
    <source>
        <dbReference type="EMBL" id="KPJ69866.1"/>
    </source>
</evidence>
<dbReference type="Gene3D" id="1.10.8.60">
    <property type="match status" value="1"/>
</dbReference>
<dbReference type="Gene3D" id="3.40.50.300">
    <property type="entry name" value="P-loop containing nucleotide triphosphate hydrolases"/>
    <property type="match status" value="1"/>
</dbReference>
<keyword evidence="1" id="KW-0547">Nucleotide-binding</keyword>
<dbReference type="Pfam" id="PF00072">
    <property type="entry name" value="Response_reg"/>
    <property type="match status" value="1"/>
</dbReference>
<dbReference type="FunFam" id="3.40.50.300:FF:000006">
    <property type="entry name" value="DNA-binding transcriptional regulator NtrC"/>
    <property type="match status" value="1"/>
</dbReference>
<dbReference type="PRINTS" id="PR01590">
    <property type="entry name" value="HTHFIS"/>
</dbReference>
<dbReference type="AlphaFoldDB" id="A0A0S7Y5I9"/>
<evidence type="ECO:0000256" key="1">
    <source>
        <dbReference type="ARBA" id="ARBA00022741"/>
    </source>
</evidence>
<dbReference type="SUPFAM" id="SSF46689">
    <property type="entry name" value="Homeodomain-like"/>
    <property type="match status" value="1"/>
</dbReference>
<dbReference type="PROSITE" id="PS00676">
    <property type="entry name" value="SIGMA54_INTERACT_2"/>
    <property type="match status" value="1"/>
</dbReference>
<feature type="modified residue" description="4-aspartylphosphate" evidence="7">
    <location>
        <position position="55"/>
    </location>
</feature>
<keyword evidence="2" id="KW-0067">ATP-binding</keyword>
<dbReference type="Pfam" id="PF02954">
    <property type="entry name" value="HTH_8"/>
    <property type="match status" value="1"/>
</dbReference>
<dbReference type="SMART" id="SM00448">
    <property type="entry name" value="REC"/>
    <property type="match status" value="1"/>
</dbReference>
<dbReference type="InterPro" id="IPR001789">
    <property type="entry name" value="Sig_transdc_resp-reg_receiver"/>
</dbReference>
<keyword evidence="5" id="KW-0010">Activator</keyword>
<dbReference type="Gene3D" id="1.10.10.60">
    <property type="entry name" value="Homeodomain-like"/>
    <property type="match status" value="1"/>
</dbReference>
<comment type="caution">
    <text evidence="10">The sequence shown here is derived from an EMBL/GenBank/DDBJ whole genome shotgun (WGS) entry which is preliminary data.</text>
</comment>
<dbReference type="SUPFAM" id="SSF52540">
    <property type="entry name" value="P-loop containing nucleoside triphosphate hydrolases"/>
    <property type="match status" value="1"/>
</dbReference>
<dbReference type="GO" id="GO:0005524">
    <property type="term" value="F:ATP binding"/>
    <property type="evidence" value="ECO:0007669"/>
    <property type="project" value="UniProtKB-KW"/>
</dbReference>
<evidence type="ECO:0008006" key="12">
    <source>
        <dbReference type="Google" id="ProtNLM"/>
    </source>
</evidence>
<dbReference type="PROSITE" id="PS50110">
    <property type="entry name" value="RESPONSE_REGULATORY"/>
    <property type="match status" value="1"/>
</dbReference>
<dbReference type="GO" id="GO:0006355">
    <property type="term" value="P:regulation of DNA-templated transcription"/>
    <property type="evidence" value="ECO:0007669"/>
    <property type="project" value="InterPro"/>
</dbReference>
<sequence length="454" mass="51206">MTNPKPSILAIDDEKDMLETYQSILRKKYKVLITSSGEEALKISRIEPLALVLLDIRMPGEDGIQVLKKIKEQDPNLEVIMVTASRDVASAVEAMKLGAFDYVTKPFDVKELKALIERALEKRELIRENLYLRESLKEATSYYDLIGKSPQMLKLYETIERVGPTDSTVLVTGESGSGKELIARAIHHKSKRAGRPFITVNCAAIPESLFESELFGHERGSFTGALERKLGKFELADGGTLFLDEIGCMPAALQAKLLRVIEDRVIERVGGEKGIPINLRLISATNIDFQKHMGEGKFRHDLYYRLNVIPIAAIPLKERKEDIPLFVEYFIDKFNKMLNKSVRGFSKEALELLLNYDWPGNVRELQNLIERVVVLSKNDIIKIEDLPLQGNKKNAGSGYLKVKVEEFEKKTIQKALDENQGNISQAAKALKIARTSLITRMKALEMNLSPHNKI</sequence>
<name>A0A0S7Y5I9_UNCSA</name>
<dbReference type="InterPro" id="IPR003593">
    <property type="entry name" value="AAA+_ATPase"/>
</dbReference>
<dbReference type="SMART" id="SM00382">
    <property type="entry name" value="AAA"/>
    <property type="match status" value="1"/>
</dbReference>
<dbReference type="CDD" id="cd00009">
    <property type="entry name" value="AAA"/>
    <property type="match status" value="1"/>
</dbReference>
<protein>
    <recommendedName>
        <fullName evidence="12">Fis family transcriptional regulator</fullName>
    </recommendedName>
</protein>
<dbReference type="PANTHER" id="PTHR32071">
    <property type="entry name" value="TRANSCRIPTIONAL REGULATORY PROTEIN"/>
    <property type="match status" value="1"/>
</dbReference>
<dbReference type="Pfam" id="PF00158">
    <property type="entry name" value="Sigma54_activat"/>
    <property type="match status" value="1"/>
</dbReference>
<dbReference type="GO" id="GO:0000160">
    <property type="term" value="P:phosphorelay signal transduction system"/>
    <property type="evidence" value="ECO:0007669"/>
    <property type="project" value="InterPro"/>
</dbReference>
<dbReference type="InterPro" id="IPR025943">
    <property type="entry name" value="Sigma_54_int_dom_ATP-bd_2"/>
</dbReference>
<evidence type="ECO:0000256" key="3">
    <source>
        <dbReference type="ARBA" id="ARBA00023015"/>
    </source>
</evidence>
<keyword evidence="7" id="KW-0597">Phosphoprotein</keyword>
<dbReference type="InterPro" id="IPR025662">
    <property type="entry name" value="Sigma_54_int_dom_ATP-bd_1"/>
</dbReference>
<dbReference type="Proteomes" id="UP000051861">
    <property type="component" value="Unassembled WGS sequence"/>
</dbReference>
<evidence type="ECO:0000256" key="4">
    <source>
        <dbReference type="ARBA" id="ARBA00023125"/>
    </source>
</evidence>
<proteinExistence type="predicted"/>
<evidence type="ECO:0000259" key="8">
    <source>
        <dbReference type="PROSITE" id="PS50045"/>
    </source>
</evidence>
<feature type="domain" description="Response regulatory" evidence="9">
    <location>
        <begin position="7"/>
        <end position="120"/>
    </location>
</feature>
<keyword evidence="4" id="KW-0238">DNA-binding</keyword>
<dbReference type="InterPro" id="IPR002197">
    <property type="entry name" value="HTH_Fis"/>
</dbReference>
<evidence type="ECO:0000256" key="6">
    <source>
        <dbReference type="ARBA" id="ARBA00023163"/>
    </source>
</evidence>
<dbReference type="InterPro" id="IPR002078">
    <property type="entry name" value="Sigma_54_int"/>
</dbReference>
<dbReference type="PROSITE" id="PS50045">
    <property type="entry name" value="SIGMA54_INTERACT_4"/>
    <property type="match status" value="1"/>
</dbReference>
<dbReference type="InterPro" id="IPR025944">
    <property type="entry name" value="Sigma_54_int_dom_CS"/>
</dbReference>
<dbReference type="InterPro" id="IPR058031">
    <property type="entry name" value="AAA_lid_NorR"/>
</dbReference>
<dbReference type="InterPro" id="IPR027417">
    <property type="entry name" value="P-loop_NTPase"/>
</dbReference>
<evidence type="ECO:0000256" key="2">
    <source>
        <dbReference type="ARBA" id="ARBA00022840"/>
    </source>
</evidence>
<dbReference type="PROSITE" id="PS00675">
    <property type="entry name" value="SIGMA54_INTERACT_1"/>
    <property type="match status" value="1"/>
</dbReference>
<reference evidence="10 11" key="1">
    <citation type="journal article" date="2015" name="Microbiome">
        <title>Genomic resolution of linkages in carbon, nitrogen, and sulfur cycling among widespread estuary sediment bacteria.</title>
        <authorList>
            <person name="Baker B.J."/>
            <person name="Lazar C.S."/>
            <person name="Teske A.P."/>
            <person name="Dick G.J."/>
        </authorList>
    </citation>
    <scope>NUCLEOTIDE SEQUENCE [LARGE SCALE GENOMIC DNA]</scope>
    <source>
        <strain evidence="10">DG_54_3</strain>
    </source>
</reference>
<keyword evidence="6" id="KW-0804">Transcription</keyword>
<dbReference type="EMBL" id="LIZX01000012">
    <property type="protein sequence ID" value="KPJ69866.1"/>
    <property type="molecule type" value="Genomic_DNA"/>
</dbReference>
<accession>A0A0S7Y5I9</accession>
<dbReference type="InterPro" id="IPR009057">
    <property type="entry name" value="Homeodomain-like_sf"/>
</dbReference>
<dbReference type="FunFam" id="1.10.8.60:FF:000014">
    <property type="entry name" value="DNA-binding transcriptional regulator NtrC"/>
    <property type="match status" value="1"/>
</dbReference>
<evidence type="ECO:0000256" key="7">
    <source>
        <dbReference type="PROSITE-ProRule" id="PRU00169"/>
    </source>
</evidence>
<dbReference type="GO" id="GO:0043565">
    <property type="term" value="F:sequence-specific DNA binding"/>
    <property type="evidence" value="ECO:0007669"/>
    <property type="project" value="InterPro"/>
</dbReference>
<evidence type="ECO:0000259" key="9">
    <source>
        <dbReference type="PROSITE" id="PS50110"/>
    </source>
</evidence>
<feature type="domain" description="Sigma-54 factor interaction" evidence="8">
    <location>
        <begin position="145"/>
        <end position="374"/>
    </location>
</feature>
<evidence type="ECO:0000256" key="5">
    <source>
        <dbReference type="ARBA" id="ARBA00023159"/>
    </source>
</evidence>
<keyword evidence="3" id="KW-0805">Transcription regulation</keyword>
<gene>
    <name evidence="10" type="ORF">AMJ44_02030</name>
</gene>
<dbReference type="SUPFAM" id="SSF52172">
    <property type="entry name" value="CheY-like"/>
    <property type="match status" value="1"/>
</dbReference>